<dbReference type="InterPro" id="IPR013762">
    <property type="entry name" value="Integrase-like_cat_sf"/>
</dbReference>
<feature type="domain" description="Core-binding (CB)" evidence="12">
    <location>
        <begin position="1"/>
        <end position="87"/>
    </location>
</feature>
<dbReference type="PANTHER" id="PTHR30349:SF81">
    <property type="entry name" value="TYROSINE RECOMBINASE XERC"/>
    <property type="match status" value="1"/>
</dbReference>
<evidence type="ECO:0000256" key="3">
    <source>
        <dbReference type="ARBA" id="ARBA00022490"/>
    </source>
</evidence>
<dbReference type="RefSeq" id="WP_136930798.1">
    <property type="nucleotide sequence ID" value="NZ_SSMQ01000021.1"/>
</dbReference>
<evidence type="ECO:0000259" key="11">
    <source>
        <dbReference type="PROSITE" id="PS51898"/>
    </source>
</evidence>
<dbReference type="GO" id="GO:0005737">
    <property type="term" value="C:cytoplasm"/>
    <property type="evidence" value="ECO:0007669"/>
    <property type="project" value="UniProtKB-SubCell"/>
</dbReference>
<dbReference type="GO" id="GO:0009037">
    <property type="term" value="F:tyrosine-based site-specific recombinase activity"/>
    <property type="evidence" value="ECO:0007669"/>
    <property type="project" value="UniProtKB-UniRule"/>
</dbReference>
<dbReference type="InterPro" id="IPR050090">
    <property type="entry name" value="Tyrosine_recombinase_XerCD"/>
</dbReference>
<dbReference type="Gene3D" id="1.10.443.10">
    <property type="entry name" value="Intergrase catalytic core"/>
    <property type="match status" value="1"/>
</dbReference>
<feature type="domain" description="Tyr recombinase" evidence="11">
    <location>
        <begin position="108"/>
        <end position="290"/>
    </location>
</feature>
<gene>
    <name evidence="13" type="primary">xerD</name>
    <name evidence="10" type="synonym">xerC</name>
    <name evidence="13" type="ORF">E8A74_20830</name>
</gene>
<dbReference type="Proteomes" id="UP000309215">
    <property type="component" value="Unassembled WGS sequence"/>
</dbReference>
<accession>A0A4U1J9Z3</accession>
<dbReference type="InterPro" id="IPR011932">
    <property type="entry name" value="Recomb_XerD"/>
</dbReference>
<organism evidence="13 14">
    <name type="scientific">Polyangium fumosum</name>
    <dbReference type="NCBI Taxonomy" id="889272"/>
    <lineage>
        <taxon>Bacteria</taxon>
        <taxon>Pseudomonadati</taxon>
        <taxon>Myxococcota</taxon>
        <taxon>Polyangia</taxon>
        <taxon>Polyangiales</taxon>
        <taxon>Polyangiaceae</taxon>
        <taxon>Polyangium</taxon>
    </lineage>
</organism>
<dbReference type="InterPro" id="IPR004107">
    <property type="entry name" value="Integrase_SAM-like_N"/>
</dbReference>
<feature type="active site" evidence="10">
    <location>
        <position position="148"/>
    </location>
</feature>
<sequence>MDLHAWVDAYLDHLRVERALSPRTLEAYARDLAKLCALCEASGISSPGELDATVVSTYLVELGRQGLGARSATRHLSAVRGFSKFLLRERAISANPAALVERPRTSRKLPKVLSVEEIGRILEAPDGRSFRGLRDRAMLHVMYAAGLRVSEVVGLKIADVDRKQGVVFAFGKGSKRRIVPLGEPALDALDAYLAVRKDHPRAAMTPALFLSPRGKPLTRQGVWKLLGAYARGVGVTKPSSPHKLRHSFATHLLEGGADLRSVQALLGHADITTTEIYTHLTDDHVRTVYRRSHPRS</sequence>
<keyword evidence="9 10" id="KW-0131">Cell cycle</keyword>
<comment type="similarity">
    <text evidence="10">Belongs to the 'phage' integrase family. XerC subfamily.</text>
</comment>
<keyword evidence="5 10" id="KW-0159">Chromosome partition</keyword>
<dbReference type="InterPro" id="IPR044068">
    <property type="entry name" value="CB"/>
</dbReference>
<keyword evidence="8 10" id="KW-0233">DNA recombination</keyword>
<evidence type="ECO:0000256" key="6">
    <source>
        <dbReference type="ARBA" id="ARBA00022908"/>
    </source>
</evidence>
<dbReference type="PANTHER" id="PTHR30349">
    <property type="entry name" value="PHAGE INTEGRASE-RELATED"/>
    <property type="match status" value="1"/>
</dbReference>
<evidence type="ECO:0000256" key="9">
    <source>
        <dbReference type="ARBA" id="ARBA00023306"/>
    </source>
</evidence>
<evidence type="ECO:0000256" key="4">
    <source>
        <dbReference type="ARBA" id="ARBA00022618"/>
    </source>
</evidence>
<name>A0A4U1J9Z3_9BACT</name>
<feature type="active site" description="O-(3'-phospho-DNA)-tyrosine intermediate" evidence="10">
    <location>
        <position position="277"/>
    </location>
</feature>
<dbReference type="HAMAP" id="MF_01808">
    <property type="entry name" value="Recomb_XerC_XerD"/>
    <property type="match status" value="1"/>
</dbReference>
<reference evidence="13 14" key="1">
    <citation type="submission" date="2019-04" db="EMBL/GenBank/DDBJ databases">
        <authorList>
            <person name="Li Y."/>
            <person name="Wang J."/>
        </authorList>
    </citation>
    <scope>NUCLEOTIDE SEQUENCE [LARGE SCALE GENOMIC DNA]</scope>
    <source>
        <strain evidence="13 14">DSM 14668</strain>
    </source>
</reference>
<evidence type="ECO:0000256" key="5">
    <source>
        <dbReference type="ARBA" id="ARBA00022829"/>
    </source>
</evidence>
<feature type="active site" evidence="10">
    <location>
        <position position="172"/>
    </location>
</feature>
<dbReference type="PROSITE" id="PS51900">
    <property type="entry name" value="CB"/>
    <property type="match status" value="1"/>
</dbReference>
<dbReference type="NCBIfam" id="TIGR02225">
    <property type="entry name" value="recomb_XerD"/>
    <property type="match status" value="1"/>
</dbReference>
<comment type="function">
    <text evidence="10">Site-specific tyrosine recombinase, which acts by catalyzing the cutting and rejoining of the recombining DNA molecules. The XerC-XerD complex is essential to convert dimers of the bacterial chromosome into monomers to permit their segregation at cell division. It also contributes to the segregational stability of plasmids.</text>
</comment>
<keyword evidence="6 10" id="KW-0229">DNA integration</keyword>
<evidence type="ECO:0000256" key="7">
    <source>
        <dbReference type="ARBA" id="ARBA00023125"/>
    </source>
</evidence>
<feature type="active site" evidence="10">
    <location>
        <position position="245"/>
    </location>
</feature>
<dbReference type="InterPro" id="IPR023009">
    <property type="entry name" value="Tyrosine_recombinase_XerC/XerD"/>
</dbReference>
<protein>
    <recommendedName>
        <fullName evidence="10">Tyrosine recombinase XerC</fullName>
    </recommendedName>
</protein>
<dbReference type="PROSITE" id="PS51898">
    <property type="entry name" value="TYR_RECOMBINASE"/>
    <property type="match status" value="1"/>
</dbReference>
<comment type="subcellular location">
    <subcellularLocation>
        <location evidence="1 10">Cytoplasm</location>
    </subcellularLocation>
</comment>
<keyword evidence="4 10" id="KW-0132">Cell division</keyword>
<keyword evidence="14" id="KW-1185">Reference proteome</keyword>
<comment type="caution">
    <text evidence="13">The sequence shown here is derived from an EMBL/GenBank/DDBJ whole genome shotgun (WGS) entry which is preliminary data.</text>
</comment>
<evidence type="ECO:0000256" key="1">
    <source>
        <dbReference type="ARBA" id="ARBA00004496"/>
    </source>
</evidence>
<evidence type="ECO:0000256" key="2">
    <source>
        <dbReference type="ARBA" id="ARBA00010450"/>
    </source>
</evidence>
<evidence type="ECO:0000256" key="8">
    <source>
        <dbReference type="ARBA" id="ARBA00023172"/>
    </source>
</evidence>
<dbReference type="InterPro" id="IPR010998">
    <property type="entry name" value="Integrase_recombinase_N"/>
</dbReference>
<dbReference type="Pfam" id="PF02899">
    <property type="entry name" value="Phage_int_SAM_1"/>
    <property type="match status" value="1"/>
</dbReference>
<evidence type="ECO:0000313" key="13">
    <source>
        <dbReference type="EMBL" id="TKD05250.1"/>
    </source>
</evidence>
<dbReference type="EMBL" id="SSMQ01000021">
    <property type="protein sequence ID" value="TKD05250.1"/>
    <property type="molecule type" value="Genomic_DNA"/>
</dbReference>
<feature type="active site" evidence="10">
    <location>
        <position position="242"/>
    </location>
</feature>
<dbReference type="Pfam" id="PF00589">
    <property type="entry name" value="Phage_integrase"/>
    <property type="match status" value="1"/>
</dbReference>
<evidence type="ECO:0000313" key="14">
    <source>
        <dbReference type="Proteomes" id="UP000309215"/>
    </source>
</evidence>
<dbReference type="Gene3D" id="1.10.150.130">
    <property type="match status" value="1"/>
</dbReference>
<dbReference type="CDD" id="cd00798">
    <property type="entry name" value="INT_XerDC_C"/>
    <property type="match status" value="1"/>
</dbReference>
<feature type="active site" evidence="10">
    <location>
        <position position="268"/>
    </location>
</feature>
<dbReference type="AlphaFoldDB" id="A0A4U1J9Z3"/>
<dbReference type="GO" id="GO:0006313">
    <property type="term" value="P:DNA transposition"/>
    <property type="evidence" value="ECO:0007669"/>
    <property type="project" value="UniProtKB-UniRule"/>
</dbReference>
<dbReference type="NCBIfam" id="NF001399">
    <property type="entry name" value="PRK00283.1"/>
    <property type="match status" value="1"/>
</dbReference>
<keyword evidence="3 10" id="KW-0963">Cytoplasm</keyword>
<dbReference type="GO" id="GO:0007059">
    <property type="term" value="P:chromosome segregation"/>
    <property type="evidence" value="ECO:0007669"/>
    <property type="project" value="UniProtKB-UniRule"/>
</dbReference>
<keyword evidence="7 10" id="KW-0238">DNA-binding</keyword>
<comment type="subunit">
    <text evidence="10">Forms a cyclic heterotetrameric complex composed of two molecules of XerC and two molecules of XerD.</text>
</comment>
<evidence type="ECO:0000259" key="12">
    <source>
        <dbReference type="PROSITE" id="PS51900"/>
    </source>
</evidence>
<dbReference type="GO" id="GO:0003677">
    <property type="term" value="F:DNA binding"/>
    <property type="evidence" value="ECO:0007669"/>
    <property type="project" value="UniProtKB-UniRule"/>
</dbReference>
<dbReference type="InterPro" id="IPR002104">
    <property type="entry name" value="Integrase_catalytic"/>
</dbReference>
<evidence type="ECO:0000256" key="10">
    <source>
        <dbReference type="HAMAP-Rule" id="MF_01808"/>
    </source>
</evidence>
<dbReference type="InterPro" id="IPR011010">
    <property type="entry name" value="DNA_brk_join_enz"/>
</dbReference>
<dbReference type="OrthoDB" id="9801717at2"/>
<proteinExistence type="inferred from homology"/>
<dbReference type="GO" id="GO:0051301">
    <property type="term" value="P:cell division"/>
    <property type="evidence" value="ECO:0007669"/>
    <property type="project" value="UniProtKB-KW"/>
</dbReference>
<dbReference type="SUPFAM" id="SSF56349">
    <property type="entry name" value="DNA breaking-rejoining enzymes"/>
    <property type="match status" value="1"/>
</dbReference>
<comment type="similarity">
    <text evidence="2">Belongs to the 'phage' integrase family. XerD subfamily.</text>
</comment>